<dbReference type="Proteomes" id="UP000228906">
    <property type="component" value="Unassembled WGS sequence"/>
</dbReference>
<dbReference type="GO" id="GO:0005886">
    <property type="term" value="C:plasma membrane"/>
    <property type="evidence" value="ECO:0007669"/>
    <property type="project" value="TreeGrafter"/>
</dbReference>
<name>A0A2H0UX20_9BACT</name>
<dbReference type="PANTHER" id="PTHR30258:SF1">
    <property type="entry name" value="PROTEIN TRANSPORT PROTEIN HOFB HOMOLOG"/>
    <property type="match status" value="1"/>
</dbReference>
<dbReference type="Gene3D" id="3.40.50.300">
    <property type="entry name" value="P-loop containing nucleotide triphosphate hydrolases"/>
    <property type="match status" value="1"/>
</dbReference>
<protein>
    <recommendedName>
        <fullName evidence="4">Bacterial type II secretion system protein E domain-containing protein</fullName>
    </recommendedName>
</protein>
<feature type="domain" description="Bacterial type II secretion system protein E" evidence="4">
    <location>
        <begin position="256"/>
        <end position="270"/>
    </location>
</feature>
<dbReference type="SUPFAM" id="SSF52540">
    <property type="entry name" value="P-loop containing nucleoside triphosphate hydrolases"/>
    <property type="match status" value="1"/>
</dbReference>
<dbReference type="SMART" id="SM00382">
    <property type="entry name" value="AAA"/>
    <property type="match status" value="1"/>
</dbReference>
<dbReference type="Pfam" id="PF00437">
    <property type="entry name" value="T2SSE"/>
    <property type="match status" value="1"/>
</dbReference>
<dbReference type="PANTHER" id="PTHR30258">
    <property type="entry name" value="TYPE II SECRETION SYSTEM PROTEIN GSPE-RELATED"/>
    <property type="match status" value="1"/>
</dbReference>
<keyword evidence="3" id="KW-0067">ATP-binding</keyword>
<dbReference type="Gene3D" id="3.30.450.90">
    <property type="match status" value="1"/>
</dbReference>
<proteinExistence type="inferred from homology"/>
<evidence type="ECO:0000256" key="2">
    <source>
        <dbReference type="ARBA" id="ARBA00022741"/>
    </source>
</evidence>
<evidence type="ECO:0000313" key="5">
    <source>
        <dbReference type="EMBL" id="PIR91357.1"/>
    </source>
</evidence>
<gene>
    <name evidence="5" type="ORF">COU03_02315</name>
</gene>
<organism evidence="5 6">
    <name type="scientific">bacterium (Candidatus Gribaldobacteria) CG10_big_fil_rev_8_21_14_0_10_41_12</name>
    <dbReference type="NCBI Taxonomy" id="2014277"/>
    <lineage>
        <taxon>Bacteria</taxon>
        <taxon>Candidatus Gribaldobacteria</taxon>
    </lineage>
</organism>
<evidence type="ECO:0000256" key="3">
    <source>
        <dbReference type="ARBA" id="ARBA00022840"/>
    </source>
</evidence>
<dbReference type="AlphaFoldDB" id="A0A2H0UX20"/>
<reference evidence="6" key="1">
    <citation type="submission" date="2017-09" db="EMBL/GenBank/DDBJ databases">
        <title>Depth-based differentiation of microbial function through sediment-hosted aquifers and enrichment of novel symbionts in the deep terrestrial subsurface.</title>
        <authorList>
            <person name="Probst A.J."/>
            <person name="Ladd B."/>
            <person name="Jarett J.K."/>
            <person name="Geller-Mcgrath D.E."/>
            <person name="Sieber C.M.K."/>
            <person name="Emerson J.B."/>
            <person name="Anantharaman K."/>
            <person name="Thomas B.C."/>
            <person name="Malmstrom R."/>
            <person name="Stieglmeier M."/>
            <person name="Klingl A."/>
            <person name="Woyke T."/>
            <person name="Ryan C.M."/>
            <person name="Banfield J.F."/>
        </authorList>
    </citation>
    <scope>NUCLEOTIDE SEQUENCE [LARGE SCALE GENOMIC DNA]</scope>
</reference>
<evidence type="ECO:0000259" key="4">
    <source>
        <dbReference type="PROSITE" id="PS00662"/>
    </source>
</evidence>
<dbReference type="InterPro" id="IPR001482">
    <property type="entry name" value="T2SS/T4SS_dom"/>
</dbReference>
<evidence type="ECO:0000256" key="1">
    <source>
        <dbReference type="ARBA" id="ARBA00006611"/>
    </source>
</evidence>
<dbReference type="InterPro" id="IPR003593">
    <property type="entry name" value="AAA+_ATPase"/>
</dbReference>
<comment type="caution">
    <text evidence="5">The sequence shown here is derived from an EMBL/GenBank/DDBJ whole genome shotgun (WGS) entry which is preliminary data.</text>
</comment>
<dbReference type="GO" id="GO:0016887">
    <property type="term" value="F:ATP hydrolysis activity"/>
    <property type="evidence" value="ECO:0007669"/>
    <property type="project" value="TreeGrafter"/>
</dbReference>
<dbReference type="EMBL" id="PFAV01000040">
    <property type="protein sequence ID" value="PIR91357.1"/>
    <property type="molecule type" value="Genomic_DNA"/>
</dbReference>
<dbReference type="GO" id="GO:0005524">
    <property type="term" value="F:ATP binding"/>
    <property type="evidence" value="ECO:0007669"/>
    <property type="project" value="UniProtKB-KW"/>
</dbReference>
<evidence type="ECO:0000313" key="6">
    <source>
        <dbReference type="Proteomes" id="UP000228906"/>
    </source>
</evidence>
<comment type="similarity">
    <text evidence="1">Belongs to the GSP E family.</text>
</comment>
<accession>A0A2H0UX20</accession>
<keyword evidence="2" id="KW-0547">Nucleotide-binding</keyword>
<dbReference type="CDD" id="cd01129">
    <property type="entry name" value="PulE-GspE-like"/>
    <property type="match status" value="1"/>
</dbReference>
<sequence length="452" mass="49375">MLKEIQKLKSVGGKVFAGLEVSEEQFIKIKQAVANITQLGEAIKLNGQGIEDISGALQIIFAGSLVLAASDIHFEPEEENVKLRLRLDGLLHDVALLNSGLYRKILARLKLLSELKLNITERSQDGRFTLKITEENKAKEIEIRVSVLPSEYGEAVVMRILNPSAILDLDELGIRDDLKKILEKEIIRPNGMIIVTGPTGSGKTTTLYAVLKKIQNPELKIITLEDPIEYHLEGISQSQINAAKGYDFASGLQAIVRQDPDVILVGEIRDQKTAQMAIQAALTGHLVLTTLHTNDAAGTIARLQALGEGPNDISSALNLVVAQRLARKVCPKCSQSETASAENLQIITKELNALPETIKDSLKISLLLKSAKLPVAKACSACNNTGYKGRVGLYELMIISDEMENFIVKTPTMTDLNKKARESGMTTMKQDGLIKVLQGITTLDEIKRVVGE</sequence>
<dbReference type="PROSITE" id="PS00662">
    <property type="entry name" value="T2SP_E"/>
    <property type="match status" value="1"/>
</dbReference>
<dbReference type="InterPro" id="IPR027417">
    <property type="entry name" value="P-loop_NTPase"/>
</dbReference>